<name>A0A225SMR4_9BURK</name>
<proteinExistence type="predicted"/>
<accession>A0A225SMR4</accession>
<dbReference type="Proteomes" id="UP000214747">
    <property type="component" value="Unassembled WGS sequence"/>
</dbReference>
<dbReference type="SUPFAM" id="SSF69279">
    <property type="entry name" value="Phage tail proteins"/>
    <property type="match status" value="1"/>
</dbReference>
<keyword evidence="2" id="KW-1185">Reference proteome</keyword>
<evidence type="ECO:0000313" key="2">
    <source>
        <dbReference type="Proteomes" id="UP000214747"/>
    </source>
</evidence>
<evidence type="ECO:0000313" key="1">
    <source>
        <dbReference type="EMBL" id="OWY32212.1"/>
    </source>
</evidence>
<gene>
    <name evidence="1" type="ORF">CEJ45_22160</name>
</gene>
<dbReference type="EMBL" id="NJGV01000028">
    <property type="protein sequence ID" value="OWY32212.1"/>
    <property type="molecule type" value="Genomic_DNA"/>
</dbReference>
<protein>
    <submittedName>
        <fullName evidence="1">Uncharacterized protein</fullName>
    </submittedName>
</protein>
<reference evidence="1 2" key="1">
    <citation type="journal article" date="2010" name="Int. J. Syst. Evol. Microbiol.">
        <title>Reclassification of Herbaspirillum putei as a later heterotypic synonym of Herbaspirillum huttiense, with the description of H. huttiense subsp. huttiense subsp. nov. and H. huttiense subsp. putei subsp. nov., comb. nov., and description of Herbaspirillum aquaticum sp. nov.</title>
        <authorList>
            <person name="Dobritsa A.P."/>
            <person name="Reddy M.C."/>
            <person name="Samadpour M."/>
        </authorList>
    </citation>
    <scope>NUCLEOTIDE SEQUENCE [LARGE SCALE GENOMIC DNA]</scope>
    <source>
        <strain evidence="1 2">IEH 4430</strain>
    </source>
</reference>
<dbReference type="AlphaFoldDB" id="A0A225SMR4"/>
<organism evidence="1 2">
    <name type="scientific">Herbaspirillum aquaticum</name>
    <dbReference type="NCBI Taxonomy" id="568783"/>
    <lineage>
        <taxon>Bacteria</taxon>
        <taxon>Pseudomonadati</taxon>
        <taxon>Pseudomonadota</taxon>
        <taxon>Betaproteobacteria</taxon>
        <taxon>Burkholderiales</taxon>
        <taxon>Oxalobacteraceae</taxon>
        <taxon>Herbaspirillum</taxon>
    </lineage>
</organism>
<sequence length="375" mass="42141">MPSLNVLPVQPSARQPRGAVKLNETLIDGWLSWEVESNSFYAADTFRITFLKNMLPAERNARWFSELTTAFVEIFAGFPPNADNYRTTDLTSMVYGRVDEVEFDLVRGRIDLIGRDLTSEFIDAKTTEKWPNKTASQIATDLAVRRGLTPMVTPTTTKVGTYYDIDNVTMTDQRSEWDILNYLAHLEEFAVYVRGKTLYFGPKPDPKATPYVLQWQPPEGDRGYPVGNFMDLRFTRGLTVSRGIQVVVRSFLSKGKKSFTATYPSKGNSTQAGKAKPFGGTQIYTYTIPGLTQEQALQRAQSIYAELIAHEMKLTASLPGDNILGIDTMVQVIGTDTAWDQTYYPDSVTRRMSFEEGYMMNLHAKNHAPDSTVAP</sequence>
<comment type="caution">
    <text evidence="1">The sequence shown here is derived from an EMBL/GenBank/DDBJ whole genome shotgun (WGS) entry which is preliminary data.</text>
</comment>